<evidence type="ECO:0000313" key="1">
    <source>
        <dbReference type="EMBL" id="EUC35923.1"/>
    </source>
</evidence>
<dbReference type="Proteomes" id="UP000053841">
    <property type="component" value="Unassembled WGS sequence"/>
</dbReference>
<proteinExistence type="predicted"/>
<dbReference type="GeneID" id="19152794"/>
<accession>W6YE27</accession>
<dbReference type="RefSeq" id="XP_007709802.1">
    <property type="nucleotide sequence ID" value="XM_007711612.1"/>
</dbReference>
<dbReference type="AlphaFoldDB" id="W6YE27"/>
<keyword evidence="2" id="KW-1185">Reference proteome</keyword>
<dbReference type="KEGG" id="bze:COCCADRAFT_89582"/>
<reference evidence="1 2" key="1">
    <citation type="journal article" date="2013" name="PLoS Genet.">
        <title>Comparative genome structure, secondary metabolite, and effector coding capacity across Cochliobolus pathogens.</title>
        <authorList>
            <person name="Condon B.J."/>
            <person name="Leng Y."/>
            <person name="Wu D."/>
            <person name="Bushley K.E."/>
            <person name="Ohm R.A."/>
            <person name="Otillar R."/>
            <person name="Martin J."/>
            <person name="Schackwitz W."/>
            <person name="Grimwood J."/>
            <person name="MohdZainudin N."/>
            <person name="Xue C."/>
            <person name="Wang R."/>
            <person name="Manning V.A."/>
            <person name="Dhillon B."/>
            <person name="Tu Z.J."/>
            <person name="Steffenson B.J."/>
            <person name="Salamov A."/>
            <person name="Sun H."/>
            <person name="Lowry S."/>
            <person name="LaButti K."/>
            <person name="Han J."/>
            <person name="Copeland A."/>
            <person name="Lindquist E."/>
            <person name="Barry K."/>
            <person name="Schmutz J."/>
            <person name="Baker S.E."/>
            <person name="Ciuffetti L.M."/>
            <person name="Grigoriev I.V."/>
            <person name="Zhong S."/>
            <person name="Turgeon B.G."/>
        </authorList>
    </citation>
    <scope>NUCLEOTIDE SEQUENCE [LARGE SCALE GENOMIC DNA]</scope>
    <source>
        <strain evidence="1 2">26-R-13</strain>
    </source>
</reference>
<gene>
    <name evidence="1" type="ORF">COCCADRAFT_89582</name>
</gene>
<sequence length="92" mass="10300">MWQLISKVLDEIVEIETSAKEIGRNLESHMNSLFISNLLVYPADLPIIGRQDRRCIPIEAVPKSDPSHGIRFSSCFTACTRAYSDMAVSQTS</sequence>
<protein>
    <submittedName>
        <fullName evidence="1">Uncharacterized protein</fullName>
    </submittedName>
</protein>
<organism evidence="1 2">
    <name type="scientific">Cochliobolus carbonum (strain 26-R-13)</name>
    <name type="common">Maize leaf spot fungus</name>
    <name type="synonym">Bipolaris zeicola</name>
    <dbReference type="NCBI Taxonomy" id="930089"/>
    <lineage>
        <taxon>Eukaryota</taxon>
        <taxon>Fungi</taxon>
        <taxon>Dikarya</taxon>
        <taxon>Ascomycota</taxon>
        <taxon>Pezizomycotina</taxon>
        <taxon>Dothideomycetes</taxon>
        <taxon>Pleosporomycetidae</taxon>
        <taxon>Pleosporales</taxon>
        <taxon>Pleosporineae</taxon>
        <taxon>Pleosporaceae</taxon>
        <taxon>Bipolaris</taxon>
    </lineage>
</organism>
<dbReference type="HOGENOM" id="CLU_2412953_0_0_1"/>
<dbReference type="EMBL" id="KI964568">
    <property type="protein sequence ID" value="EUC35923.1"/>
    <property type="molecule type" value="Genomic_DNA"/>
</dbReference>
<evidence type="ECO:0000313" key="2">
    <source>
        <dbReference type="Proteomes" id="UP000053841"/>
    </source>
</evidence>
<name>W6YE27_COCC2</name>